<sequence length="66" mass="6860">DEHADCLSLADGQEAILVVEVDNSFSYFTAKDVVLIVSKRAAAPSASASLKPSAAAPQSQQPGQEE</sequence>
<proteinExistence type="predicted"/>
<dbReference type="OrthoDB" id="423994at2759"/>
<evidence type="ECO:0000256" key="1">
    <source>
        <dbReference type="SAM" id="MobiDB-lite"/>
    </source>
</evidence>
<evidence type="ECO:0000313" key="2">
    <source>
        <dbReference type="EMBL" id="CAE8601271.1"/>
    </source>
</evidence>
<dbReference type="Proteomes" id="UP000654075">
    <property type="component" value="Unassembled WGS sequence"/>
</dbReference>
<evidence type="ECO:0000313" key="3">
    <source>
        <dbReference type="Proteomes" id="UP000654075"/>
    </source>
</evidence>
<keyword evidence="3" id="KW-1185">Reference proteome</keyword>
<dbReference type="AlphaFoldDB" id="A0A813EKU8"/>
<feature type="region of interest" description="Disordered" evidence="1">
    <location>
        <begin position="44"/>
        <end position="66"/>
    </location>
</feature>
<gene>
    <name evidence="2" type="ORF">PGLA1383_LOCUS19568</name>
</gene>
<name>A0A813EKU8_POLGL</name>
<comment type="caution">
    <text evidence="2">The sequence shown here is derived from an EMBL/GenBank/DDBJ whole genome shotgun (WGS) entry which is preliminary data.</text>
</comment>
<accession>A0A813EKU8</accession>
<feature type="non-terminal residue" evidence="2">
    <location>
        <position position="66"/>
    </location>
</feature>
<protein>
    <submittedName>
        <fullName evidence="2">Uncharacterized protein</fullName>
    </submittedName>
</protein>
<organism evidence="2 3">
    <name type="scientific">Polarella glacialis</name>
    <name type="common">Dinoflagellate</name>
    <dbReference type="NCBI Taxonomy" id="89957"/>
    <lineage>
        <taxon>Eukaryota</taxon>
        <taxon>Sar</taxon>
        <taxon>Alveolata</taxon>
        <taxon>Dinophyceae</taxon>
        <taxon>Suessiales</taxon>
        <taxon>Suessiaceae</taxon>
        <taxon>Polarella</taxon>
    </lineage>
</organism>
<dbReference type="EMBL" id="CAJNNV010012986">
    <property type="protein sequence ID" value="CAE8601271.1"/>
    <property type="molecule type" value="Genomic_DNA"/>
</dbReference>
<feature type="non-terminal residue" evidence="2">
    <location>
        <position position="1"/>
    </location>
</feature>
<reference evidence="2" key="1">
    <citation type="submission" date="2021-02" db="EMBL/GenBank/DDBJ databases">
        <authorList>
            <person name="Dougan E. K."/>
            <person name="Rhodes N."/>
            <person name="Thang M."/>
            <person name="Chan C."/>
        </authorList>
    </citation>
    <scope>NUCLEOTIDE SEQUENCE</scope>
</reference>